<dbReference type="GO" id="GO:0003824">
    <property type="term" value="F:catalytic activity"/>
    <property type="evidence" value="ECO:0007669"/>
    <property type="project" value="InterPro"/>
</dbReference>
<dbReference type="Pfam" id="PF03372">
    <property type="entry name" value="Exo_endo_phos"/>
    <property type="match status" value="1"/>
</dbReference>
<gene>
    <name evidence="2" type="ORF">BDN71DRAFT_1397450</name>
</gene>
<evidence type="ECO:0000313" key="2">
    <source>
        <dbReference type="EMBL" id="KAF9491972.1"/>
    </source>
</evidence>
<dbReference type="OrthoDB" id="416119at2759"/>
<dbReference type="SUPFAM" id="SSF56219">
    <property type="entry name" value="DNase I-like"/>
    <property type="match status" value="1"/>
</dbReference>
<evidence type="ECO:0000259" key="1">
    <source>
        <dbReference type="Pfam" id="PF03372"/>
    </source>
</evidence>
<proteinExistence type="predicted"/>
<organism evidence="2 3">
    <name type="scientific">Pleurotus eryngii</name>
    <name type="common">Boletus of the steppes</name>
    <dbReference type="NCBI Taxonomy" id="5323"/>
    <lineage>
        <taxon>Eukaryota</taxon>
        <taxon>Fungi</taxon>
        <taxon>Dikarya</taxon>
        <taxon>Basidiomycota</taxon>
        <taxon>Agaricomycotina</taxon>
        <taxon>Agaricomycetes</taxon>
        <taxon>Agaricomycetidae</taxon>
        <taxon>Agaricales</taxon>
        <taxon>Pleurotineae</taxon>
        <taxon>Pleurotaceae</taxon>
        <taxon>Pleurotus</taxon>
    </lineage>
</organism>
<dbReference type="Gene3D" id="3.60.10.10">
    <property type="entry name" value="Endonuclease/exonuclease/phosphatase"/>
    <property type="match status" value="1"/>
</dbReference>
<name>A0A9P5ZR44_PLEER</name>
<feature type="non-terminal residue" evidence="2">
    <location>
        <position position="1"/>
    </location>
</feature>
<protein>
    <submittedName>
        <fullName evidence="2">DNase I-like protein</fullName>
    </submittedName>
</protein>
<dbReference type="InterPro" id="IPR036691">
    <property type="entry name" value="Endo/exonu/phosph_ase_sf"/>
</dbReference>
<dbReference type="EMBL" id="MU154609">
    <property type="protein sequence ID" value="KAF9491972.1"/>
    <property type="molecule type" value="Genomic_DNA"/>
</dbReference>
<dbReference type="AlphaFoldDB" id="A0A9P5ZR44"/>
<comment type="caution">
    <text evidence="2">The sequence shown here is derived from an EMBL/GenBank/DDBJ whole genome shotgun (WGS) entry which is preliminary data.</text>
</comment>
<reference evidence="2" key="1">
    <citation type="submission" date="2020-11" db="EMBL/GenBank/DDBJ databases">
        <authorList>
            <consortium name="DOE Joint Genome Institute"/>
            <person name="Ahrendt S."/>
            <person name="Riley R."/>
            <person name="Andreopoulos W."/>
            <person name="Labutti K."/>
            <person name="Pangilinan J."/>
            <person name="Ruiz-Duenas F.J."/>
            <person name="Barrasa J.M."/>
            <person name="Sanchez-Garcia M."/>
            <person name="Camarero S."/>
            <person name="Miyauchi S."/>
            <person name="Serrano A."/>
            <person name="Linde D."/>
            <person name="Babiker R."/>
            <person name="Drula E."/>
            <person name="Ayuso-Fernandez I."/>
            <person name="Pacheco R."/>
            <person name="Padilla G."/>
            <person name="Ferreira P."/>
            <person name="Barriuso J."/>
            <person name="Kellner H."/>
            <person name="Castanera R."/>
            <person name="Alfaro M."/>
            <person name="Ramirez L."/>
            <person name="Pisabarro A.G."/>
            <person name="Kuo A."/>
            <person name="Tritt A."/>
            <person name="Lipzen A."/>
            <person name="He G."/>
            <person name="Yan M."/>
            <person name="Ng V."/>
            <person name="Cullen D."/>
            <person name="Martin F."/>
            <person name="Rosso M.-N."/>
            <person name="Henrissat B."/>
            <person name="Hibbett D."/>
            <person name="Martinez A.T."/>
            <person name="Grigoriev I.V."/>
        </authorList>
    </citation>
    <scope>NUCLEOTIDE SEQUENCE</scope>
    <source>
        <strain evidence="2">ATCC 90797</strain>
    </source>
</reference>
<dbReference type="Proteomes" id="UP000807025">
    <property type="component" value="Unassembled WGS sequence"/>
</dbReference>
<dbReference type="InterPro" id="IPR005135">
    <property type="entry name" value="Endo/exonuclease/phosphatase"/>
</dbReference>
<keyword evidence="3" id="KW-1185">Reference proteome</keyword>
<accession>A0A9P5ZR44</accession>
<sequence length="156" mass="18225">KLTVLGVYVPNSITDNAKFWDALRVFFIENPNERRPDLMLGDFNIVEDTIDRQPAHMERNSATEALDKLKLELGMRDRWRKIYPDSVQFTFQQMRRDDNDTPAMSQIDRIYITNDQLKRSREWRIKPSGLDAADHWIISVQISAKQAPEIGNGRGY</sequence>
<feature type="domain" description="Endonuclease/exonuclease/phosphatase" evidence="1">
    <location>
        <begin position="9"/>
        <end position="129"/>
    </location>
</feature>
<evidence type="ECO:0000313" key="3">
    <source>
        <dbReference type="Proteomes" id="UP000807025"/>
    </source>
</evidence>